<dbReference type="PANTHER" id="PTHR32251">
    <property type="entry name" value="3-OXO-5-ALPHA-STEROID 4-DEHYDROGENASE"/>
    <property type="match status" value="1"/>
</dbReference>
<dbReference type="GO" id="GO:0016020">
    <property type="term" value="C:membrane"/>
    <property type="evidence" value="ECO:0007669"/>
    <property type="project" value="TreeGrafter"/>
</dbReference>
<evidence type="ECO:0000256" key="1">
    <source>
        <dbReference type="SAM" id="Phobius"/>
    </source>
</evidence>
<dbReference type="InterPro" id="IPR010721">
    <property type="entry name" value="UstE-like"/>
</dbReference>
<name>A0A4U0XWW3_9PEZI</name>
<proteinExistence type="predicted"/>
<evidence type="ECO:0000313" key="3">
    <source>
        <dbReference type="Proteomes" id="UP000309340"/>
    </source>
</evidence>
<keyword evidence="1" id="KW-0812">Transmembrane</keyword>
<organism evidence="2 3">
    <name type="scientific">Friedmanniomyces simplex</name>
    <dbReference type="NCBI Taxonomy" id="329884"/>
    <lineage>
        <taxon>Eukaryota</taxon>
        <taxon>Fungi</taxon>
        <taxon>Dikarya</taxon>
        <taxon>Ascomycota</taxon>
        <taxon>Pezizomycotina</taxon>
        <taxon>Dothideomycetes</taxon>
        <taxon>Dothideomycetidae</taxon>
        <taxon>Mycosphaerellales</taxon>
        <taxon>Teratosphaeriaceae</taxon>
        <taxon>Friedmanniomyces</taxon>
    </lineage>
</organism>
<dbReference type="Proteomes" id="UP000309340">
    <property type="component" value="Unassembled WGS sequence"/>
</dbReference>
<feature type="transmembrane region" description="Helical" evidence="1">
    <location>
        <begin position="708"/>
        <end position="735"/>
    </location>
</feature>
<sequence length="899" mass="100843">MGHIALLPATLQKYLLDFLPSFQHRLALARTCQAWHRPAIAAAYHTVRFVCHDAACFDRALAMLSPENAGLKHIRHLMLVPSQAECEPGTADQAIKEVLGLFSYLLPAHTLLFLSVDSCHVLDPDLVTVLHRRQRYLQSLRLDGWRTHRDNCLSENLLQEGSLIDLSHVSNLQLFISNKWQADWFHIPELPALTHLDVHVDTPSIIAADGRDTNNPQSHLQLSQLIIEHLFGTDDFHERLQSVAIRGLDLQEAGTALKAVLHSPALATLTLQQCRNITSFVQCCAEDQLALPSVTTFNIANHSAEGPYCLDASPLNALLMRLQGLTHLLLSVTIVTSSQPIVRGLQAKAITQHAETLQYAYLDLARHDSDLFTRRLQSCTKLQQLAIPNLGRALTPSPAGDSTFLDPTAMETLTAWKDLRTLYLLDDFARSNLDGHFANSVMYPALRSQRLADVATYAFAGVPHLNIVGVGRRLRIHSQNERRPPQQTEDQGQNQGILHHQENAAYGSQRPKYFMRAERQDLDGRKTVVATEITDLQRLQAQHQTTANMLIPASGLALPIIKSLTDCADFSKTVEPYIGQLYDLPSNLLSAATSTDSLKHLYTSTNPAISGFAFSCALFPIFLIVSEVNKNYSQVDRVWSILPTLYNAHFAIWARLNGLPTQKLDNVLAFSVIWTMRLTYNYWRKGGYQVGSEDYRWALIKEKIGQPWFFILNVVFVSSMQSVLLYAVTLPTYILLLTSRLAPTMTLLDSVFARALMALVVVEWFADGSQWNFHAAKAEYQKTAKVPAGYTRAQLDRGFNTTGLFKYSRHPNFAAEQAIWLVLYQWACVDSHTLWNWTVGGVIAYLGVFAGSTPLTERISSGKYPEYKIYQERVGKFVPKFLGKGWDEREMEGLGGKKQ</sequence>
<dbReference type="EMBL" id="NAJQ01000053">
    <property type="protein sequence ID" value="TKA81327.1"/>
    <property type="molecule type" value="Genomic_DNA"/>
</dbReference>
<comment type="caution">
    <text evidence="2">The sequence shown here is derived from an EMBL/GenBank/DDBJ whole genome shotgun (WGS) entry which is preliminary data.</text>
</comment>
<gene>
    <name evidence="2" type="ORF">B0A55_02771</name>
</gene>
<protein>
    <recommendedName>
        <fullName evidence="4">Steroid 5-alpha reductase C-terminal domain-containing protein</fullName>
    </recommendedName>
</protein>
<keyword evidence="3" id="KW-1185">Reference proteome</keyword>
<dbReference type="AlphaFoldDB" id="A0A4U0XWW3"/>
<dbReference type="PANTHER" id="PTHR32251:SF23">
    <property type="entry name" value="3-OXO-5-ALPHA-STEROID 4-DEHYDROGENASE (DUF1295)"/>
    <property type="match status" value="1"/>
</dbReference>
<reference evidence="2 3" key="1">
    <citation type="submission" date="2017-03" db="EMBL/GenBank/DDBJ databases">
        <title>Genomes of endolithic fungi from Antarctica.</title>
        <authorList>
            <person name="Coleine C."/>
            <person name="Masonjones S."/>
            <person name="Stajich J.E."/>
        </authorList>
    </citation>
    <scope>NUCLEOTIDE SEQUENCE [LARGE SCALE GENOMIC DNA]</scope>
    <source>
        <strain evidence="2 3">CCFEE 5184</strain>
    </source>
</reference>
<dbReference type="Pfam" id="PF06966">
    <property type="entry name" value="DUF1295"/>
    <property type="match status" value="1"/>
</dbReference>
<evidence type="ECO:0000313" key="2">
    <source>
        <dbReference type="EMBL" id="TKA81327.1"/>
    </source>
</evidence>
<keyword evidence="1" id="KW-1133">Transmembrane helix</keyword>
<evidence type="ECO:0008006" key="4">
    <source>
        <dbReference type="Google" id="ProtNLM"/>
    </source>
</evidence>
<keyword evidence="1" id="KW-0472">Membrane</keyword>
<dbReference type="OrthoDB" id="201504at2759"/>
<dbReference type="Gene3D" id="1.20.120.1630">
    <property type="match status" value="1"/>
</dbReference>
<feature type="transmembrane region" description="Helical" evidence="1">
    <location>
        <begin position="608"/>
        <end position="626"/>
    </location>
</feature>
<accession>A0A4U0XWW3</accession>